<evidence type="ECO:0000256" key="3">
    <source>
        <dbReference type="ARBA" id="ARBA00023295"/>
    </source>
</evidence>
<keyword evidence="4" id="KW-0472">Membrane</keyword>
<reference evidence="5" key="2">
    <citation type="journal article" date="2021" name="PeerJ">
        <title>Extensive microbial diversity within the chicken gut microbiome revealed by metagenomics and culture.</title>
        <authorList>
            <person name="Gilroy R."/>
            <person name="Ravi A."/>
            <person name="Getino M."/>
            <person name="Pursley I."/>
            <person name="Horton D.L."/>
            <person name="Alikhan N.F."/>
            <person name="Baker D."/>
            <person name="Gharbi K."/>
            <person name="Hall N."/>
            <person name="Watson M."/>
            <person name="Adriaenssens E.M."/>
            <person name="Foster-Nyarko E."/>
            <person name="Jarju S."/>
            <person name="Secka A."/>
            <person name="Antonio M."/>
            <person name="Oren A."/>
            <person name="Chaudhuri R.R."/>
            <person name="La Ragione R."/>
            <person name="Hildebrand F."/>
            <person name="Pallen M.J."/>
        </authorList>
    </citation>
    <scope>NUCLEOTIDE SEQUENCE</scope>
    <source>
        <strain evidence="5">CHK147-3167</strain>
    </source>
</reference>
<dbReference type="CDD" id="cd06414">
    <property type="entry name" value="GH25_LytC-like"/>
    <property type="match status" value="1"/>
</dbReference>
<dbReference type="Pfam" id="PF01183">
    <property type="entry name" value="Glyco_hydro_25"/>
    <property type="match status" value="1"/>
</dbReference>
<evidence type="ECO:0000313" key="5">
    <source>
        <dbReference type="EMBL" id="HIQ91060.1"/>
    </source>
</evidence>
<sequence>MKKKIIIGLIIVIVLISITVLVIYLNNRIVDDNSGFTLKDDLTAEVYSEVKPSDFINKIKGKIISEDDIKTKKLGKTEVSFIYLNSDDKKRRGTFEVSVVDTEKPLVWLNSSYRTLLGSDIDLEGTIMCVDNYDSNPSCQILGDYDINTEGTYPLTFVAEDSSGNVFSKNFNLVVYTEDESSTTNSSVSSDEPKPVTNFSDVLENYKNDETEVGIDVSRYQGDVDFAKVKEAGATFVMIRAGYQNGTGGDYVLDPYFESNIKSALNNKLKVGVYFYSYADSKSEAKKQAKWVIKQIKKYDISLPVVFDFESFKAFNEMDLSIFGLNEIADTFINTVEDAGYNGVLYGSKNYLKSIWKYHTKSVWLAHYTSQTDYDGEYFMWQMCDDGVIDGINGYVDIDILYKNSRKD</sequence>
<dbReference type="GO" id="GO:0009253">
    <property type="term" value="P:peptidoglycan catabolic process"/>
    <property type="evidence" value="ECO:0007669"/>
    <property type="project" value="InterPro"/>
</dbReference>
<dbReference type="GO" id="GO:0016998">
    <property type="term" value="P:cell wall macromolecule catabolic process"/>
    <property type="evidence" value="ECO:0007669"/>
    <property type="project" value="InterPro"/>
</dbReference>
<dbReference type="PANTHER" id="PTHR34135">
    <property type="entry name" value="LYSOZYME"/>
    <property type="match status" value="1"/>
</dbReference>
<keyword evidence="4" id="KW-1133">Transmembrane helix</keyword>
<dbReference type="PROSITE" id="PS51904">
    <property type="entry name" value="GLYCOSYL_HYDROL_F25_2"/>
    <property type="match status" value="1"/>
</dbReference>
<keyword evidence="4" id="KW-0812">Transmembrane</keyword>
<proteinExistence type="inferred from homology"/>
<organism evidence="5 6">
    <name type="scientific">Candidatus Coprosoma intestinipullorum</name>
    <dbReference type="NCBI Taxonomy" id="2840752"/>
    <lineage>
        <taxon>Bacteria</taxon>
        <taxon>Bacillati</taxon>
        <taxon>Bacillota</taxon>
        <taxon>Bacillota incertae sedis</taxon>
        <taxon>Candidatus Coprosoma</taxon>
    </lineage>
</organism>
<dbReference type="AlphaFoldDB" id="A0A9D0ZTF8"/>
<dbReference type="EMBL" id="DVFV01000096">
    <property type="protein sequence ID" value="HIQ91060.1"/>
    <property type="molecule type" value="Genomic_DNA"/>
</dbReference>
<reference evidence="5" key="1">
    <citation type="submission" date="2020-10" db="EMBL/GenBank/DDBJ databases">
        <authorList>
            <person name="Gilroy R."/>
        </authorList>
    </citation>
    <scope>NUCLEOTIDE SEQUENCE</scope>
    <source>
        <strain evidence="5">CHK147-3167</strain>
    </source>
</reference>
<dbReference type="InterPro" id="IPR002053">
    <property type="entry name" value="Glyco_hydro_25"/>
</dbReference>
<keyword evidence="2 5" id="KW-0378">Hydrolase</keyword>
<dbReference type="InterPro" id="IPR017853">
    <property type="entry name" value="GH"/>
</dbReference>
<dbReference type="SMART" id="SM00641">
    <property type="entry name" value="Glyco_25"/>
    <property type="match status" value="1"/>
</dbReference>
<dbReference type="Proteomes" id="UP000886786">
    <property type="component" value="Unassembled WGS sequence"/>
</dbReference>
<accession>A0A9D0ZTF8</accession>
<keyword evidence="3" id="KW-0326">Glycosidase</keyword>
<comment type="caution">
    <text evidence="5">The sequence shown here is derived from an EMBL/GenBank/DDBJ whole genome shotgun (WGS) entry which is preliminary data.</text>
</comment>
<dbReference type="PANTHER" id="PTHR34135:SF2">
    <property type="entry name" value="LYSOZYME"/>
    <property type="match status" value="1"/>
</dbReference>
<evidence type="ECO:0000256" key="2">
    <source>
        <dbReference type="ARBA" id="ARBA00022801"/>
    </source>
</evidence>
<evidence type="ECO:0000256" key="1">
    <source>
        <dbReference type="ARBA" id="ARBA00010646"/>
    </source>
</evidence>
<dbReference type="GO" id="GO:0016052">
    <property type="term" value="P:carbohydrate catabolic process"/>
    <property type="evidence" value="ECO:0007669"/>
    <property type="project" value="TreeGrafter"/>
</dbReference>
<comment type="similarity">
    <text evidence="1">Belongs to the glycosyl hydrolase 25 family.</text>
</comment>
<dbReference type="SUPFAM" id="SSF51445">
    <property type="entry name" value="(Trans)glycosidases"/>
    <property type="match status" value="1"/>
</dbReference>
<feature type="transmembrane region" description="Helical" evidence="4">
    <location>
        <begin position="5"/>
        <end position="25"/>
    </location>
</feature>
<name>A0A9D0ZTF8_9FIRM</name>
<dbReference type="GO" id="GO:0003796">
    <property type="term" value="F:lysozyme activity"/>
    <property type="evidence" value="ECO:0007669"/>
    <property type="project" value="InterPro"/>
</dbReference>
<dbReference type="Gene3D" id="2.60.40.10">
    <property type="entry name" value="Immunoglobulins"/>
    <property type="match status" value="1"/>
</dbReference>
<evidence type="ECO:0000256" key="4">
    <source>
        <dbReference type="SAM" id="Phobius"/>
    </source>
</evidence>
<dbReference type="Gene3D" id="3.20.20.80">
    <property type="entry name" value="Glycosidases"/>
    <property type="match status" value="1"/>
</dbReference>
<dbReference type="InterPro" id="IPR018077">
    <property type="entry name" value="Glyco_hydro_fam25_subgr"/>
</dbReference>
<gene>
    <name evidence="5" type="ORF">IAB27_05510</name>
</gene>
<evidence type="ECO:0000313" key="6">
    <source>
        <dbReference type="Proteomes" id="UP000886786"/>
    </source>
</evidence>
<dbReference type="InterPro" id="IPR013783">
    <property type="entry name" value="Ig-like_fold"/>
</dbReference>
<protein>
    <submittedName>
        <fullName evidence="5">Glycoside hydrolase family 25 protein</fullName>
    </submittedName>
</protein>